<accession>A0ABD1Y3Z6</accession>
<name>A0ABD1Y3Z6_9MARC</name>
<gene>
    <name evidence="1" type="ORF">R1flu_001334</name>
</gene>
<protein>
    <submittedName>
        <fullName evidence="1">Uncharacterized protein</fullName>
    </submittedName>
</protein>
<organism evidence="1 2">
    <name type="scientific">Riccia fluitans</name>
    <dbReference type="NCBI Taxonomy" id="41844"/>
    <lineage>
        <taxon>Eukaryota</taxon>
        <taxon>Viridiplantae</taxon>
        <taxon>Streptophyta</taxon>
        <taxon>Embryophyta</taxon>
        <taxon>Marchantiophyta</taxon>
        <taxon>Marchantiopsida</taxon>
        <taxon>Marchantiidae</taxon>
        <taxon>Marchantiales</taxon>
        <taxon>Ricciaceae</taxon>
        <taxon>Riccia</taxon>
    </lineage>
</organism>
<evidence type="ECO:0000313" key="1">
    <source>
        <dbReference type="EMBL" id="KAL2621129.1"/>
    </source>
</evidence>
<evidence type="ECO:0000313" key="2">
    <source>
        <dbReference type="Proteomes" id="UP001605036"/>
    </source>
</evidence>
<sequence length="239" mass="25951">MLPCGCGSMASPYSSPARLMFVVTRSSLFYTPTSSRWGTYGFTGGVGWPDGAMSVVEGHGIRGRYEQSTLIPFGCGKGVRVQQEALGQWGSGCRRSRARLFSYTCRGNPQPDWDMPFSPGLLTFLSTDLGAPIAMHEWKPDGHNNACTYARRYDFRALGRSCVSGLVHLRAAIKKKEPAELISRGGFDTGFLTQPASASSNRLLIPRLATSLLKIGLAEMANPLPRVDLGRGVDKAAHY</sequence>
<reference evidence="1 2" key="1">
    <citation type="submission" date="2024-09" db="EMBL/GenBank/DDBJ databases">
        <title>Chromosome-scale assembly of Riccia fluitans.</title>
        <authorList>
            <person name="Paukszto L."/>
            <person name="Sawicki J."/>
            <person name="Karawczyk K."/>
            <person name="Piernik-Szablinska J."/>
            <person name="Szczecinska M."/>
            <person name="Mazdziarz M."/>
        </authorList>
    </citation>
    <scope>NUCLEOTIDE SEQUENCE [LARGE SCALE GENOMIC DNA]</scope>
    <source>
        <strain evidence="1">Rf_01</strain>
        <tissue evidence="1">Aerial parts of the thallus</tissue>
    </source>
</reference>
<dbReference type="AlphaFoldDB" id="A0ABD1Y3Z6"/>
<comment type="caution">
    <text evidence="1">The sequence shown here is derived from an EMBL/GenBank/DDBJ whole genome shotgun (WGS) entry which is preliminary data.</text>
</comment>
<dbReference type="EMBL" id="JBHFFA010000006">
    <property type="protein sequence ID" value="KAL2621129.1"/>
    <property type="molecule type" value="Genomic_DNA"/>
</dbReference>
<dbReference type="Proteomes" id="UP001605036">
    <property type="component" value="Unassembled WGS sequence"/>
</dbReference>
<proteinExistence type="predicted"/>
<keyword evidence="2" id="KW-1185">Reference proteome</keyword>